<dbReference type="SUPFAM" id="SSF53649">
    <property type="entry name" value="Alkaline phosphatase-like"/>
    <property type="match status" value="1"/>
</dbReference>
<accession>A0AAU7Q7V5</accession>
<dbReference type="EMBL" id="CP157947">
    <property type="protein sequence ID" value="XBS69139.1"/>
    <property type="molecule type" value="Genomic_DNA"/>
</dbReference>
<proteinExistence type="predicted"/>
<name>A0AAU7Q7V5_9GAMM</name>
<reference evidence="1" key="1">
    <citation type="submission" date="2024-06" db="EMBL/GenBank/DDBJ databases">
        <authorList>
            <person name="Coelho C."/>
            <person name="Bento M."/>
            <person name="Garcia E."/>
            <person name="Camelo A."/>
            <person name="Brandao I."/>
            <person name="Espirito Santo C."/>
            <person name="Trovao J."/>
            <person name="Verissimo A."/>
            <person name="Costa J."/>
            <person name="Tiago I."/>
        </authorList>
    </citation>
    <scope>NUCLEOTIDE SEQUENCE</scope>
    <source>
        <strain evidence="1">KWT182</strain>
    </source>
</reference>
<organism evidence="1">
    <name type="scientific">Acerihabitans sp. KWT182</name>
    <dbReference type="NCBI Taxonomy" id="3157919"/>
    <lineage>
        <taxon>Bacteria</taxon>
        <taxon>Pseudomonadati</taxon>
        <taxon>Pseudomonadota</taxon>
        <taxon>Gammaproteobacteria</taxon>
        <taxon>Enterobacterales</taxon>
        <taxon>Pectobacteriaceae</taxon>
        <taxon>Acerihabitans</taxon>
    </lineage>
</organism>
<dbReference type="Pfam" id="PF01663">
    <property type="entry name" value="Phosphodiest"/>
    <property type="match status" value="2"/>
</dbReference>
<evidence type="ECO:0000313" key="1">
    <source>
        <dbReference type="EMBL" id="XBS69139.1"/>
    </source>
</evidence>
<dbReference type="InterPro" id="IPR017850">
    <property type="entry name" value="Alkaline_phosphatase_core_sf"/>
</dbReference>
<gene>
    <name evidence="1" type="ORF">ABK905_22125</name>
</gene>
<dbReference type="AlphaFoldDB" id="A0AAU7Q7V5"/>
<dbReference type="InterPro" id="IPR002591">
    <property type="entry name" value="Phosphodiest/P_Trfase"/>
</dbReference>
<protein>
    <submittedName>
        <fullName evidence="1">Alkaline phosphatase family protein</fullName>
    </submittedName>
</protein>
<dbReference type="Gene3D" id="3.40.720.10">
    <property type="entry name" value="Alkaline Phosphatase, subunit A"/>
    <property type="match status" value="1"/>
</dbReference>
<sequence length="517" mass="58009">MNKMLPRVKWAVLDGLPFNLLQKYLDPDSMPKLSQLMHSGAITPLEPLWPNCQTPPSLFSIWSGKSATEHQILGFDTPEGTQVGTFRNGFTGWPNSLEMVWETYARAGQHVRLNHIPFVDEAKLGKMLVARSNIYSEPGYQSQVFIQTTCVHIREHTLTLILQPLDAQHTKLQVECDKVRLAAILPLDVFSDIYIPVPLDTTLTLMIIPMDDGRLKGALLGKNRYQRSGRAPECTGTPPEANFCHASLAKQYRNGELGEKKGQGGDGKAEKILFASLEQVHQSFYQELAYSFAQCDADLTVGYYPVIDLALHEILNIENLAQHDVVVAGYFRQIMQWAESVVADLQDGCRENDRLVINSDHGMQPIFDTFYLNQYLAQHGWLTFDAQGRIDYSNTRVAYHPAENGTLSIRDGCDITQVCALVYAFFIDAERSGARITHLPMPSRQQEFDTSWFLLPPDGVRVKASASSQLINRSDKAGDHCGYSPLRDLKGTLISPHEGNRAAVMQMYDIKTFILSE</sequence>